<dbReference type="RefSeq" id="WP_061127665.1">
    <property type="nucleotide sequence ID" value="NZ_FCOF02000045.1"/>
</dbReference>
<sequence length="88" mass="9385">MRTSTVLLTPIAVAFLFSAMAARAQYTEHWMTNAEVARAQPQPQPAASRKTAKSVQSAPRQTAAATAGDDPIAAFAQDSHSQSNTARR</sequence>
<proteinExistence type="predicted"/>
<dbReference type="EMBL" id="FCOF02000045">
    <property type="protein sequence ID" value="SAK87762.1"/>
    <property type="molecule type" value="Genomic_DNA"/>
</dbReference>
<dbReference type="OrthoDB" id="9135894at2"/>
<evidence type="ECO:0000313" key="4">
    <source>
        <dbReference type="Proteomes" id="UP000054870"/>
    </source>
</evidence>
<feature type="chain" id="PRO_5007623469" description="Lipoprotein" evidence="2">
    <location>
        <begin position="25"/>
        <end position="88"/>
    </location>
</feature>
<dbReference type="Proteomes" id="UP000054870">
    <property type="component" value="Unassembled WGS sequence"/>
</dbReference>
<feature type="signal peptide" evidence="2">
    <location>
        <begin position="1"/>
        <end position="24"/>
    </location>
</feature>
<gene>
    <name evidence="3" type="ORF">AWB75_05983</name>
</gene>
<keyword evidence="4" id="KW-1185">Reference proteome</keyword>
<evidence type="ECO:0000313" key="3">
    <source>
        <dbReference type="EMBL" id="SAK87762.1"/>
    </source>
</evidence>
<evidence type="ECO:0000256" key="2">
    <source>
        <dbReference type="SAM" id="SignalP"/>
    </source>
</evidence>
<organism evidence="3 4">
    <name type="scientific">Caballeronia catudaia</name>
    <dbReference type="NCBI Taxonomy" id="1777136"/>
    <lineage>
        <taxon>Bacteria</taxon>
        <taxon>Pseudomonadati</taxon>
        <taxon>Pseudomonadota</taxon>
        <taxon>Betaproteobacteria</taxon>
        <taxon>Burkholderiales</taxon>
        <taxon>Burkholderiaceae</taxon>
        <taxon>Caballeronia</taxon>
    </lineage>
</organism>
<keyword evidence="2" id="KW-0732">Signal</keyword>
<feature type="compositionally biased region" description="Polar residues" evidence="1">
    <location>
        <begin position="78"/>
        <end position="88"/>
    </location>
</feature>
<dbReference type="AlphaFoldDB" id="A0A158CZH3"/>
<accession>A0A158CZH3</accession>
<feature type="compositionally biased region" description="Low complexity" evidence="1">
    <location>
        <begin position="62"/>
        <end position="76"/>
    </location>
</feature>
<evidence type="ECO:0008006" key="5">
    <source>
        <dbReference type="Google" id="ProtNLM"/>
    </source>
</evidence>
<evidence type="ECO:0000256" key="1">
    <source>
        <dbReference type="SAM" id="MobiDB-lite"/>
    </source>
</evidence>
<comment type="caution">
    <text evidence="3">The sequence shown here is derived from an EMBL/GenBank/DDBJ whole genome shotgun (WGS) entry which is preliminary data.</text>
</comment>
<reference evidence="3" key="1">
    <citation type="submission" date="2016-01" db="EMBL/GenBank/DDBJ databases">
        <authorList>
            <person name="Peeters C."/>
        </authorList>
    </citation>
    <scope>NUCLEOTIDE SEQUENCE [LARGE SCALE GENOMIC DNA]</scope>
    <source>
        <strain evidence="3">LMG 29318</strain>
    </source>
</reference>
<protein>
    <recommendedName>
        <fullName evidence="5">Lipoprotein</fullName>
    </recommendedName>
</protein>
<name>A0A158CZH3_9BURK</name>
<feature type="region of interest" description="Disordered" evidence="1">
    <location>
        <begin position="37"/>
        <end position="88"/>
    </location>
</feature>